<feature type="transmembrane region" description="Helical" evidence="1">
    <location>
        <begin position="22"/>
        <end position="41"/>
    </location>
</feature>
<dbReference type="AlphaFoldDB" id="A0A2S6I9J7"/>
<protein>
    <submittedName>
        <fullName evidence="3">Uncharacterized protein DUF1206</fullName>
    </submittedName>
</protein>
<feature type="transmembrane region" description="Helical" evidence="1">
    <location>
        <begin position="101"/>
        <end position="121"/>
    </location>
</feature>
<evidence type="ECO:0000313" key="4">
    <source>
        <dbReference type="Proteomes" id="UP000237662"/>
    </source>
</evidence>
<dbReference type="Pfam" id="PF06724">
    <property type="entry name" value="DUF1206"/>
    <property type="match status" value="3"/>
</dbReference>
<dbReference type="OrthoDB" id="1490880at2"/>
<feature type="transmembrane region" description="Helical" evidence="1">
    <location>
        <begin position="233"/>
        <end position="255"/>
    </location>
</feature>
<dbReference type="EMBL" id="PTJC01000005">
    <property type="protein sequence ID" value="PPK88163.1"/>
    <property type="molecule type" value="Genomic_DNA"/>
</dbReference>
<feature type="transmembrane region" description="Helical" evidence="1">
    <location>
        <begin position="141"/>
        <end position="159"/>
    </location>
</feature>
<feature type="domain" description="DUF1206" evidence="2">
    <location>
        <begin position="102"/>
        <end position="165"/>
    </location>
</feature>
<feature type="domain" description="DUF1206" evidence="2">
    <location>
        <begin position="17"/>
        <end position="84"/>
    </location>
</feature>
<sequence>MTKIATTDWHHQLYFWGHAAKGCVYVMVGGLALATVIGQASGGPEGPQKIVRYLQDEPFGTVLLTVLALGLFAYCGWRWYKALTDEANDGTDREGIMSRTHYAISGSMYGLLGVYTLTLVIGGSTEGDKQALLVELMQEPFGMVGVGFLALAALYAAYWQYDRAVHETFLNDLQTDKMGRKERETYRWMGKLGYGSRVIVYLVFTYFLVKVIVAQDASQYKGLGGVLHLISQGAGSVFLALIALGLFLYGAFVLVKARYRQLS</sequence>
<keyword evidence="4" id="KW-1185">Reference proteome</keyword>
<evidence type="ECO:0000256" key="1">
    <source>
        <dbReference type="SAM" id="Phobius"/>
    </source>
</evidence>
<evidence type="ECO:0000259" key="2">
    <source>
        <dbReference type="Pfam" id="PF06724"/>
    </source>
</evidence>
<accession>A0A2S6I9J7</accession>
<feature type="domain" description="DUF1206" evidence="2">
    <location>
        <begin position="192"/>
        <end position="260"/>
    </location>
</feature>
<name>A0A2S6I9J7_9BACT</name>
<dbReference type="RefSeq" id="WP_104418736.1">
    <property type="nucleotide sequence ID" value="NZ_PTJC01000005.1"/>
</dbReference>
<comment type="caution">
    <text evidence="3">The sequence shown here is derived from an EMBL/GenBank/DDBJ whole genome shotgun (WGS) entry which is preliminary data.</text>
</comment>
<feature type="transmembrane region" description="Helical" evidence="1">
    <location>
        <begin position="194"/>
        <end position="213"/>
    </location>
</feature>
<organism evidence="3 4">
    <name type="scientific">Neolewinella xylanilytica</name>
    <dbReference type="NCBI Taxonomy" id="1514080"/>
    <lineage>
        <taxon>Bacteria</taxon>
        <taxon>Pseudomonadati</taxon>
        <taxon>Bacteroidota</taxon>
        <taxon>Saprospiria</taxon>
        <taxon>Saprospirales</taxon>
        <taxon>Lewinellaceae</taxon>
        <taxon>Neolewinella</taxon>
    </lineage>
</organism>
<evidence type="ECO:0000313" key="3">
    <source>
        <dbReference type="EMBL" id="PPK88163.1"/>
    </source>
</evidence>
<keyword evidence="1" id="KW-0472">Membrane</keyword>
<keyword evidence="1" id="KW-1133">Transmembrane helix</keyword>
<feature type="transmembrane region" description="Helical" evidence="1">
    <location>
        <begin position="61"/>
        <end position="80"/>
    </location>
</feature>
<proteinExistence type="predicted"/>
<gene>
    <name evidence="3" type="ORF">CLV84_1128</name>
</gene>
<dbReference type="Proteomes" id="UP000237662">
    <property type="component" value="Unassembled WGS sequence"/>
</dbReference>
<reference evidence="3 4" key="1">
    <citation type="submission" date="2018-02" db="EMBL/GenBank/DDBJ databases">
        <title>Genomic Encyclopedia of Archaeal and Bacterial Type Strains, Phase II (KMG-II): from individual species to whole genera.</title>
        <authorList>
            <person name="Goeker M."/>
        </authorList>
    </citation>
    <scope>NUCLEOTIDE SEQUENCE [LARGE SCALE GENOMIC DNA]</scope>
    <source>
        <strain evidence="3 4">DSM 29526</strain>
    </source>
</reference>
<dbReference type="InterPro" id="IPR009597">
    <property type="entry name" value="DUF1206"/>
</dbReference>
<keyword evidence="1" id="KW-0812">Transmembrane</keyword>